<evidence type="ECO:0000256" key="1">
    <source>
        <dbReference type="ARBA" id="ARBA00022730"/>
    </source>
</evidence>
<dbReference type="PANTHER" id="PTHR33284">
    <property type="entry name" value="RIBOSOMAL PROTEIN L25/GLN-TRNA SYNTHETASE, ANTI-CODON-BINDING DOMAIN-CONTAINING PROTEIN"/>
    <property type="match status" value="1"/>
</dbReference>
<dbReference type="Pfam" id="PF14693">
    <property type="entry name" value="Ribosomal_TL5_C"/>
    <property type="match status" value="1"/>
</dbReference>
<dbReference type="Pfam" id="PF01386">
    <property type="entry name" value="Ribosomal_L25p"/>
    <property type="match status" value="1"/>
</dbReference>
<dbReference type="InterPro" id="IPR020057">
    <property type="entry name" value="Ribosomal_bL25_b-dom"/>
</dbReference>
<feature type="compositionally biased region" description="Basic and acidic residues" evidence="6">
    <location>
        <begin position="1"/>
        <end position="18"/>
    </location>
</feature>
<dbReference type="NCBIfam" id="NF004612">
    <property type="entry name" value="PRK05943.1"/>
    <property type="match status" value="1"/>
</dbReference>
<comment type="caution">
    <text evidence="9">The sequence shown here is derived from an EMBL/GenBank/DDBJ whole genome shotgun (WGS) entry which is preliminary data.</text>
</comment>
<evidence type="ECO:0000259" key="8">
    <source>
        <dbReference type="Pfam" id="PF14693"/>
    </source>
</evidence>
<dbReference type="SUPFAM" id="SSF50715">
    <property type="entry name" value="Ribosomal protein L25-like"/>
    <property type="match status" value="1"/>
</dbReference>
<dbReference type="InterPro" id="IPR020930">
    <property type="entry name" value="Ribosomal_uL5_bac-type"/>
</dbReference>
<dbReference type="EMBL" id="QRBF01000005">
    <property type="protein sequence ID" value="RDS82362.1"/>
    <property type="molecule type" value="Genomic_DNA"/>
</dbReference>
<dbReference type="InterPro" id="IPR001021">
    <property type="entry name" value="Ribosomal_bL25_long"/>
</dbReference>
<keyword evidence="10" id="KW-1185">Reference proteome</keyword>
<keyword evidence="1 5" id="KW-0699">rRNA-binding</keyword>
<dbReference type="GO" id="GO:0022625">
    <property type="term" value="C:cytosolic large ribosomal subunit"/>
    <property type="evidence" value="ECO:0007669"/>
    <property type="project" value="TreeGrafter"/>
</dbReference>
<dbReference type="GO" id="GO:0003735">
    <property type="term" value="F:structural constituent of ribosome"/>
    <property type="evidence" value="ECO:0007669"/>
    <property type="project" value="InterPro"/>
</dbReference>
<comment type="similarity">
    <text evidence="5">Belongs to the bacterial ribosomal protein bL25 family. CTC subfamily.</text>
</comment>
<evidence type="ECO:0000259" key="7">
    <source>
        <dbReference type="Pfam" id="PF01386"/>
    </source>
</evidence>
<gene>
    <name evidence="5" type="primary">rplY</name>
    <name evidence="5" type="synonym">ctc</name>
    <name evidence="9" type="ORF">DWU99_13165</name>
</gene>
<dbReference type="AlphaFoldDB" id="A0A370X1X6"/>
<comment type="function">
    <text evidence="5">This is one of the proteins that binds to the 5S RNA in the ribosome where it forms part of the central protuberance.</text>
</comment>
<dbReference type="InterPro" id="IPR029751">
    <property type="entry name" value="Ribosomal_L25_dom"/>
</dbReference>
<reference evidence="9 10" key="1">
    <citation type="submission" date="2018-07" db="EMBL/GenBank/DDBJ databases">
        <title>Dyella monticola sp. nov. and Dyella psychrodurans sp. nov. isolated from monsoon evergreen broad-leaved forest soil of Dinghu Mountain, China.</title>
        <authorList>
            <person name="Gao Z."/>
            <person name="Qiu L."/>
        </authorList>
    </citation>
    <scope>NUCLEOTIDE SEQUENCE [LARGE SCALE GENOMIC DNA]</scope>
    <source>
        <strain evidence="9 10">4MSK11</strain>
    </source>
</reference>
<organism evidence="9 10">
    <name type="scientific">Dyella psychrodurans</name>
    <dbReference type="NCBI Taxonomy" id="1927960"/>
    <lineage>
        <taxon>Bacteria</taxon>
        <taxon>Pseudomonadati</taxon>
        <taxon>Pseudomonadota</taxon>
        <taxon>Gammaproteobacteria</taxon>
        <taxon>Lysobacterales</taxon>
        <taxon>Rhodanobacteraceae</taxon>
        <taxon>Dyella</taxon>
    </lineage>
</organism>
<dbReference type="InterPro" id="IPR037121">
    <property type="entry name" value="Ribosomal_bL25_C"/>
</dbReference>
<name>A0A370X1X6_9GAMM</name>
<dbReference type="GO" id="GO:0006412">
    <property type="term" value="P:translation"/>
    <property type="evidence" value="ECO:0007669"/>
    <property type="project" value="UniProtKB-UniRule"/>
</dbReference>
<evidence type="ECO:0000256" key="6">
    <source>
        <dbReference type="SAM" id="MobiDB-lite"/>
    </source>
</evidence>
<dbReference type="GO" id="GO:0008097">
    <property type="term" value="F:5S rRNA binding"/>
    <property type="evidence" value="ECO:0007669"/>
    <property type="project" value="InterPro"/>
</dbReference>
<dbReference type="Gene3D" id="2.170.120.20">
    <property type="entry name" value="Ribosomal protein L25, beta domain"/>
    <property type="match status" value="1"/>
</dbReference>
<dbReference type="InterPro" id="IPR020055">
    <property type="entry name" value="Ribosomal_bL25_short"/>
</dbReference>
<keyword evidence="4 5" id="KW-0687">Ribonucleoprotein</keyword>
<evidence type="ECO:0000256" key="3">
    <source>
        <dbReference type="ARBA" id="ARBA00022980"/>
    </source>
</evidence>
<dbReference type="NCBIfam" id="NF004130">
    <property type="entry name" value="PRK05618.1-5"/>
    <property type="match status" value="1"/>
</dbReference>
<dbReference type="NCBIfam" id="TIGR00731">
    <property type="entry name" value="bL25_bact_ctc"/>
    <property type="match status" value="1"/>
</dbReference>
<evidence type="ECO:0000256" key="5">
    <source>
        <dbReference type="HAMAP-Rule" id="MF_01334"/>
    </source>
</evidence>
<evidence type="ECO:0000256" key="2">
    <source>
        <dbReference type="ARBA" id="ARBA00022884"/>
    </source>
</evidence>
<dbReference type="NCBIfam" id="NF004128">
    <property type="entry name" value="PRK05618.1-2"/>
    <property type="match status" value="1"/>
</dbReference>
<dbReference type="HAMAP" id="MF_01336">
    <property type="entry name" value="Ribosomal_bL25"/>
    <property type="match status" value="1"/>
</dbReference>
<sequence>MAKTHEILAQSRKDEGKGASRRLRRASFVPAVVYGAGQSPESIQIEHNTILLAAKHEWFFSSVLDLNVDGKVQKVLVRDWQKHPFKQQMLHMDFLRINENEAIRVNVPIHFLNQEKSQAGKTAGVVISHNLNEVEVSCLPKDLPEYIELDLADLKPGDIVHLSDLKLPADVEIVALHLGADHDAAVVTAVTVQEEVDEAPAVEGAEGEAAKPAAEASKEQPKK</sequence>
<dbReference type="RefSeq" id="WP_115478536.1">
    <property type="nucleotide sequence ID" value="NZ_QRBF01000005.1"/>
</dbReference>
<dbReference type="Proteomes" id="UP000255334">
    <property type="component" value="Unassembled WGS sequence"/>
</dbReference>
<protein>
    <recommendedName>
        <fullName evidence="5">Large ribosomal subunit protein bL25</fullName>
    </recommendedName>
    <alternativeName>
        <fullName evidence="5">General stress protein CTC</fullName>
    </alternativeName>
</protein>
<keyword evidence="3 5" id="KW-0689">Ribosomal protein</keyword>
<keyword evidence="2 5" id="KW-0694">RNA-binding</keyword>
<evidence type="ECO:0000313" key="10">
    <source>
        <dbReference type="Proteomes" id="UP000255334"/>
    </source>
</evidence>
<dbReference type="OrthoDB" id="9806411at2"/>
<dbReference type="CDD" id="cd00495">
    <property type="entry name" value="Ribosomal_L25_TL5_CTC"/>
    <property type="match status" value="1"/>
</dbReference>
<dbReference type="Gene3D" id="2.40.240.10">
    <property type="entry name" value="Ribosomal Protein L25, Chain P"/>
    <property type="match status" value="1"/>
</dbReference>
<feature type="domain" description="Large ribosomal subunit protein bL25 L25" evidence="7">
    <location>
        <begin position="9"/>
        <end position="94"/>
    </location>
</feature>
<feature type="domain" description="Large ribosomal subunit protein bL25 beta" evidence="8">
    <location>
        <begin position="103"/>
        <end position="190"/>
    </location>
</feature>
<accession>A0A370X1X6</accession>
<evidence type="ECO:0000256" key="4">
    <source>
        <dbReference type="ARBA" id="ARBA00023274"/>
    </source>
</evidence>
<feature type="region of interest" description="Disordered" evidence="6">
    <location>
        <begin position="1"/>
        <end position="21"/>
    </location>
</feature>
<proteinExistence type="inferred from homology"/>
<dbReference type="PANTHER" id="PTHR33284:SF1">
    <property type="entry name" value="RIBOSOMAL PROTEIN L25_GLN-TRNA SYNTHETASE, ANTI-CODON-BINDING DOMAIN-CONTAINING PROTEIN"/>
    <property type="match status" value="1"/>
</dbReference>
<comment type="subunit">
    <text evidence="5">Part of the 50S ribosomal subunit; part of the 5S rRNA/L5/L18/L25 subcomplex. Contacts the 5S rRNA. Binds to the 5S rRNA independently of L5 and L18.</text>
</comment>
<dbReference type="HAMAP" id="MF_01334">
    <property type="entry name" value="Ribosomal_bL25_CTC"/>
    <property type="match status" value="1"/>
</dbReference>
<dbReference type="InterPro" id="IPR011035">
    <property type="entry name" value="Ribosomal_bL25/Gln-tRNA_synth"/>
</dbReference>
<dbReference type="InterPro" id="IPR020056">
    <property type="entry name" value="Rbsml_bL25/Gln-tRNA_synth_N"/>
</dbReference>
<evidence type="ECO:0000313" key="9">
    <source>
        <dbReference type="EMBL" id="RDS82362.1"/>
    </source>
</evidence>
<feature type="region of interest" description="Disordered" evidence="6">
    <location>
        <begin position="198"/>
        <end position="223"/>
    </location>
</feature>